<dbReference type="EMBL" id="BMAU01021238">
    <property type="protein sequence ID" value="GFY03519.1"/>
    <property type="molecule type" value="Genomic_DNA"/>
</dbReference>
<protein>
    <recommendedName>
        <fullName evidence="1">ISXO2-like transposase domain-containing protein</fullName>
    </recommendedName>
</protein>
<evidence type="ECO:0000313" key="2">
    <source>
        <dbReference type="EMBL" id="GFY03519.1"/>
    </source>
</evidence>
<dbReference type="Pfam" id="PF12762">
    <property type="entry name" value="DDE_Tnp_IS1595"/>
    <property type="match status" value="1"/>
</dbReference>
<dbReference type="InterPro" id="IPR024445">
    <property type="entry name" value="Tnp_ISXO2-like"/>
</dbReference>
<reference evidence="2" key="1">
    <citation type="submission" date="2020-08" db="EMBL/GenBank/DDBJ databases">
        <title>Multicomponent nature underlies the extraordinary mechanical properties of spider dragline silk.</title>
        <authorList>
            <person name="Kono N."/>
            <person name="Nakamura H."/>
            <person name="Mori M."/>
            <person name="Yoshida Y."/>
            <person name="Ohtoshi R."/>
            <person name="Malay A.D."/>
            <person name="Moran D.A.P."/>
            <person name="Tomita M."/>
            <person name="Numata K."/>
            <person name="Arakawa K."/>
        </authorList>
    </citation>
    <scope>NUCLEOTIDE SEQUENCE</scope>
</reference>
<evidence type="ECO:0000313" key="3">
    <source>
        <dbReference type="Proteomes" id="UP000887159"/>
    </source>
</evidence>
<dbReference type="PANTHER" id="PTHR47163:SF2">
    <property type="entry name" value="SI:DKEY-17M8.2"/>
    <property type="match status" value="1"/>
</dbReference>
<sequence>MLRKKKYQLLEVMKSVSKVTVRGKHVDTLPVLVFVVSLEMLQGKVIDVAVLSSYCKGCEKWRGPKSGHSYEEWKLKHQPHCVKNHIGSSSKMEVDGMKEIFQRSVPQRNAKYIKYIGDGDTKTFPELQRTAPYSIEKVECVGHIQKRMGARLRKLKTMNRGKKLSNGKSISGKNRLTDKFINTITTYYGNAIRQNNSSVSDMRQAIRAIYCHYRSTDEEPMHHFCPIGDTSWCKYQKAVAMNSASLFKHKNIVPIAAMDEIKPIIAELSAPKLLKKMCGGRLECPKCGKDMVLKERKGMFDGYEWRCRTKGGENPHDVCKSIRKGTWFSKSQFKVVPNRTKEELLSVIKEWVVPRSVIILDCWKAYNCLSHEGYQHLRVNHSLTFKDPDTGSHTNSIEGMWWESIVRSFTYGKKDMRMSVTKILMELLEPWRCPLH</sequence>
<dbReference type="AlphaFoldDB" id="A0A8X6VDJ6"/>
<comment type="caution">
    <text evidence="2">The sequence shown here is derived from an EMBL/GenBank/DDBJ whole genome shotgun (WGS) entry which is preliminary data.</text>
</comment>
<dbReference type="SMART" id="SM01126">
    <property type="entry name" value="DDE_Tnp_IS1595"/>
    <property type="match status" value="1"/>
</dbReference>
<gene>
    <name evidence="2" type="primary">X975_10654</name>
    <name evidence="2" type="ORF">TNCV_3211561</name>
</gene>
<accession>A0A8X6VDJ6</accession>
<dbReference type="Pfam" id="PF20700">
    <property type="entry name" value="Mutator"/>
    <property type="match status" value="1"/>
</dbReference>
<dbReference type="PANTHER" id="PTHR47163">
    <property type="entry name" value="DDE_TNP_IS1595 DOMAIN-CONTAINING PROTEIN"/>
    <property type="match status" value="1"/>
</dbReference>
<evidence type="ECO:0000259" key="1">
    <source>
        <dbReference type="SMART" id="SM01126"/>
    </source>
</evidence>
<dbReference type="Proteomes" id="UP000887159">
    <property type="component" value="Unassembled WGS sequence"/>
</dbReference>
<keyword evidence="3" id="KW-1185">Reference proteome</keyword>
<dbReference type="InterPro" id="IPR049012">
    <property type="entry name" value="Mutator_transp_dom"/>
</dbReference>
<dbReference type="InterPro" id="IPR053164">
    <property type="entry name" value="IS1016-like_transposase"/>
</dbReference>
<proteinExistence type="predicted"/>
<feature type="domain" description="ISXO2-like transposase" evidence="1">
    <location>
        <begin position="299"/>
        <end position="415"/>
    </location>
</feature>
<organism evidence="2 3">
    <name type="scientific">Trichonephila clavipes</name>
    <name type="common">Golden silk orbweaver</name>
    <name type="synonym">Nephila clavipes</name>
    <dbReference type="NCBI Taxonomy" id="2585209"/>
    <lineage>
        <taxon>Eukaryota</taxon>
        <taxon>Metazoa</taxon>
        <taxon>Ecdysozoa</taxon>
        <taxon>Arthropoda</taxon>
        <taxon>Chelicerata</taxon>
        <taxon>Arachnida</taxon>
        <taxon>Araneae</taxon>
        <taxon>Araneomorphae</taxon>
        <taxon>Entelegynae</taxon>
        <taxon>Araneoidea</taxon>
        <taxon>Nephilidae</taxon>
        <taxon>Trichonephila</taxon>
    </lineage>
</organism>
<name>A0A8X6VDJ6_TRICX</name>